<evidence type="ECO:0000313" key="3">
    <source>
        <dbReference type="Proteomes" id="UP000242367"/>
    </source>
</evidence>
<feature type="region of interest" description="Disordered" evidence="1">
    <location>
        <begin position="1"/>
        <end position="22"/>
    </location>
</feature>
<dbReference type="Proteomes" id="UP000242367">
    <property type="component" value="Unassembled WGS sequence"/>
</dbReference>
<sequence length="77" mass="8154">MLVNCTATGLLPSPPGPDGQESTTSFAVLRGLSQSRAGVRVLAEVWELLGLETPTASRWGEAVSLVRGFRRGRGCRA</sequence>
<accession>A0A2P4UNX5</accession>
<proteinExistence type="predicted"/>
<protein>
    <submittedName>
        <fullName evidence="2">Uncharacterized protein</fullName>
    </submittedName>
</protein>
<comment type="caution">
    <text evidence="2">The sequence shown here is derived from an EMBL/GenBank/DDBJ whole genome shotgun (WGS) entry which is preliminary data.</text>
</comment>
<name>A0A2P4UNX5_9ACTN</name>
<dbReference type="EMBL" id="MTBP01000001">
    <property type="protein sequence ID" value="POM26748.1"/>
    <property type="molecule type" value="Genomic_DNA"/>
</dbReference>
<gene>
    <name evidence="2" type="ORF">BTM25_11540</name>
</gene>
<reference evidence="2 3" key="1">
    <citation type="journal article" date="2017" name="Chemistry">
        <title>Isolation, Biosynthesis and Chemical Modifications of Rubterolones A-F: Rare Tropolone Alkaloids from Actinomadura sp. 5-2.</title>
        <authorList>
            <person name="Guo H."/>
            <person name="Benndorf R."/>
            <person name="Leichnitz D."/>
            <person name="Klassen J.L."/>
            <person name="Vollmers J."/>
            <person name="Gorls H."/>
            <person name="Steinacker M."/>
            <person name="Weigel C."/>
            <person name="Dahse H.M."/>
            <person name="Kaster A.K."/>
            <person name="de Beer Z.W."/>
            <person name="Poulsen M."/>
            <person name="Beemelmanns C."/>
        </authorList>
    </citation>
    <scope>NUCLEOTIDE SEQUENCE [LARGE SCALE GENOMIC DNA]</scope>
    <source>
        <strain evidence="2 3">5-2</strain>
    </source>
</reference>
<evidence type="ECO:0000256" key="1">
    <source>
        <dbReference type="SAM" id="MobiDB-lite"/>
    </source>
</evidence>
<keyword evidence="3" id="KW-1185">Reference proteome</keyword>
<evidence type="ECO:0000313" key="2">
    <source>
        <dbReference type="EMBL" id="POM26748.1"/>
    </source>
</evidence>
<dbReference type="AlphaFoldDB" id="A0A2P4UNX5"/>
<organism evidence="2 3">
    <name type="scientific">Actinomadura rubteroloni</name>
    <dbReference type="NCBI Taxonomy" id="1926885"/>
    <lineage>
        <taxon>Bacteria</taxon>
        <taxon>Bacillati</taxon>
        <taxon>Actinomycetota</taxon>
        <taxon>Actinomycetes</taxon>
        <taxon>Streptosporangiales</taxon>
        <taxon>Thermomonosporaceae</taxon>
        <taxon>Actinomadura</taxon>
    </lineage>
</organism>